<feature type="region of interest" description="Disordered" evidence="1">
    <location>
        <begin position="47"/>
        <end position="81"/>
    </location>
</feature>
<dbReference type="AlphaFoldDB" id="A0A067KHW7"/>
<protein>
    <submittedName>
        <fullName evidence="2">Uncharacterized protein</fullName>
    </submittedName>
</protein>
<dbReference type="EMBL" id="KK914521">
    <property type="protein sequence ID" value="KDP34603.1"/>
    <property type="molecule type" value="Genomic_DNA"/>
</dbReference>
<evidence type="ECO:0000256" key="1">
    <source>
        <dbReference type="SAM" id="MobiDB-lite"/>
    </source>
</evidence>
<keyword evidence="3" id="KW-1185">Reference proteome</keyword>
<evidence type="ECO:0000313" key="2">
    <source>
        <dbReference type="EMBL" id="KDP34603.1"/>
    </source>
</evidence>
<name>A0A067KHW7_JATCU</name>
<proteinExistence type="predicted"/>
<organism evidence="2 3">
    <name type="scientific">Jatropha curcas</name>
    <name type="common">Barbados nut</name>
    <dbReference type="NCBI Taxonomy" id="180498"/>
    <lineage>
        <taxon>Eukaryota</taxon>
        <taxon>Viridiplantae</taxon>
        <taxon>Streptophyta</taxon>
        <taxon>Embryophyta</taxon>
        <taxon>Tracheophyta</taxon>
        <taxon>Spermatophyta</taxon>
        <taxon>Magnoliopsida</taxon>
        <taxon>eudicotyledons</taxon>
        <taxon>Gunneridae</taxon>
        <taxon>Pentapetalae</taxon>
        <taxon>rosids</taxon>
        <taxon>fabids</taxon>
        <taxon>Malpighiales</taxon>
        <taxon>Euphorbiaceae</taxon>
        <taxon>Crotonoideae</taxon>
        <taxon>Jatropheae</taxon>
        <taxon>Jatropha</taxon>
    </lineage>
</organism>
<evidence type="ECO:0000313" key="3">
    <source>
        <dbReference type="Proteomes" id="UP000027138"/>
    </source>
</evidence>
<dbReference type="Proteomes" id="UP000027138">
    <property type="component" value="Unassembled WGS sequence"/>
</dbReference>
<gene>
    <name evidence="2" type="ORF">JCGZ_11980</name>
</gene>
<accession>A0A067KHW7</accession>
<reference evidence="2 3" key="1">
    <citation type="journal article" date="2014" name="PLoS ONE">
        <title>Global Analysis of Gene Expression Profiles in Physic Nut (Jatropha curcas L.) Seedlings Exposed to Salt Stress.</title>
        <authorList>
            <person name="Zhang L."/>
            <person name="Zhang C."/>
            <person name="Wu P."/>
            <person name="Chen Y."/>
            <person name="Li M."/>
            <person name="Jiang H."/>
            <person name="Wu G."/>
        </authorList>
    </citation>
    <scope>NUCLEOTIDE SEQUENCE [LARGE SCALE GENOMIC DNA]</scope>
    <source>
        <strain evidence="3">cv. GZQX0401</strain>
        <tissue evidence="2">Young leaves</tissue>
    </source>
</reference>
<feature type="compositionally biased region" description="Polar residues" evidence="1">
    <location>
        <begin position="47"/>
        <end position="64"/>
    </location>
</feature>
<sequence length="81" mass="9046">MDEYRMHLTSQPHTTLAGLVKAATELELIRNERQAGGQRCYKSSQYKRFQSATSRQTSGVQSSSKRFRGGPQMGARQLVGV</sequence>